<sequence length="43" mass="5190">MRSVLEVFFEREKRLRQNATRFERRLADDPKGEQVGNAELRIK</sequence>
<gene>
    <name evidence="1" type="ORF">SC1083_1937</name>
</gene>
<dbReference type="Proteomes" id="UP000005508">
    <property type="component" value="Unassembled WGS sequence"/>
</dbReference>
<accession>G4AAR1</accession>
<dbReference type="AlphaFoldDB" id="G4AAR1"/>
<protein>
    <submittedName>
        <fullName evidence="1">Uncharacterized protein</fullName>
    </submittedName>
</protein>
<comment type="caution">
    <text evidence="1">The sequence shown here is derived from an EMBL/GenBank/DDBJ whole genome shotgun (WGS) entry which is preliminary data.</text>
</comment>
<evidence type="ECO:0000313" key="1">
    <source>
        <dbReference type="EMBL" id="EGY32767.1"/>
    </source>
</evidence>
<evidence type="ECO:0000313" key="2">
    <source>
        <dbReference type="Proteomes" id="UP000005508"/>
    </source>
</evidence>
<proteinExistence type="predicted"/>
<organism evidence="1 2">
    <name type="scientific">Aggregatibacter actinomycetemcomitans serotype e str. SC1083</name>
    <dbReference type="NCBI Taxonomy" id="907488"/>
    <lineage>
        <taxon>Bacteria</taxon>
        <taxon>Pseudomonadati</taxon>
        <taxon>Pseudomonadota</taxon>
        <taxon>Gammaproteobacteria</taxon>
        <taxon>Pasteurellales</taxon>
        <taxon>Pasteurellaceae</taxon>
        <taxon>Aggregatibacter</taxon>
    </lineage>
</organism>
<dbReference type="EMBL" id="AEJM01000039">
    <property type="protein sequence ID" value="EGY32767.1"/>
    <property type="molecule type" value="Genomic_DNA"/>
</dbReference>
<name>G4AAR1_AGGAC</name>
<reference evidence="1 2" key="1">
    <citation type="submission" date="2010-10" db="EMBL/GenBank/DDBJ databases">
        <authorList>
            <person name="Chen C."/>
            <person name="Kittichotirat W."/>
            <person name="Asikainen S."/>
            <person name="Bumgarner R."/>
        </authorList>
    </citation>
    <scope>NUCLEOTIDE SEQUENCE [LARGE SCALE GENOMIC DNA]</scope>
    <source>
        <strain evidence="1 2">SC1083</strain>
    </source>
</reference>